<evidence type="ECO:0000313" key="3">
    <source>
        <dbReference type="Proteomes" id="UP000799437"/>
    </source>
</evidence>
<keyword evidence="3" id="KW-1185">Reference proteome</keyword>
<dbReference type="EMBL" id="ML996571">
    <property type="protein sequence ID" value="KAF2758547.1"/>
    <property type="molecule type" value="Genomic_DNA"/>
</dbReference>
<accession>A0A6A6WAC8</accession>
<dbReference type="Gene3D" id="3.40.50.1820">
    <property type="entry name" value="alpha/beta hydrolase"/>
    <property type="match status" value="1"/>
</dbReference>
<dbReference type="AlphaFoldDB" id="A0A6A6WAC8"/>
<gene>
    <name evidence="2" type="ORF">EJ05DRAFT_354579</name>
</gene>
<dbReference type="GeneID" id="54482084"/>
<sequence>MEATSTLSTTVVGDGIPVLFIHGWEMNGASEAFDYEPIFSTLDGYKRIYVDLPGMGSTPADGIRNLDDIWARLTDLVDAQIGSSRFLVVGASCGSYLARAIAQRYTTQINGLLLRVPVTDPENEKRDLDVFRPLLSNADVMSKVPEKDKTTMGDFLVVQTAGYIQALLNKIAAIVNPAVEQADIKVLHTIRNDPKAYLLTAPLEITPFPAPALILTGRQDTHVGYRDSLRLLGSYPRATHVVLDRGSHALPVDEPERILFEALVKEWLSRVQEWACHRD</sequence>
<name>A0A6A6WAC8_9PEZI</name>
<dbReference type="InterPro" id="IPR000073">
    <property type="entry name" value="AB_hydrolase_1"/>
</dbReference>
<dbReference type="PANTHER" id="PTHR43798:SF6">
    <property type="entry name" value="HYDROLASE, PUTATIVE (AFU_ORTHOLOGUE AFUA_4G13070)-RELATED"/>
    <property type="match status" value="1"/>
</dbReference>
<dbReference type="SUPFAM" id="SSF53474">
    <property type="entry name" value="alpha/beta-Hydrolases"/>
    <property type="match status" value="1"/>
</dbReference>
<dbReference type="InterPro" id="IPR029058">
    <property type="entry name" value="AB_hydrolase_fold"/>
</dbReference>
<proteinExistence type="predicted"/>
<dbReference type="OrthoDB" id="6431331at2759"/>
<protein>
    <submittedName>
        <fullName evidence="2">Alpha/beta-hydrolase</fullName>
    </submittedName>
</protein>
<dbReference type="InterPro" id="IPR050266">
    <property type="entry name" value="AB_hydrolase_sf"/>
</dbReference>
<dbReference type="RefSeq" id="XP_033600998.1">
    <property type="nucleotide sequence ID" value="XM_033741030.1"/>
</dbReference>
<dbReference type="PANTHER" id="PTHR43798">
    <property type="entry name" value="MONOACYLGLYCEROL LIPASE"/>
    <property type="match status" value="1"/>
</dbReference>
<evidence type="ECO:0000313" key="2">
    <source>
        <dbReference type="EMBL" id="KAF2758547.1"/>
    </source>
</evidence>
<organism evidence="2 3">
    <name type="scientific">Pseudovirgaria hyperparasitica</name>
    <dbReference type="NCBI Taxonomy" id="470096"/>
    <lineage>
        <taxon>Eukaryota</taxon>
        <taxon>Fungi</taxon>
        <taxon>Dikarya</taxon>
        <taxon>Ascomycota</taxon>
        <taxon>Pezizomycotina</taxon>
        <taxon>Dothideomycetes</taxon>
        <taxon>Dothideomycetes incertae sedis</taxon>
        <taxon>Acrospermales</taxon>
        <taxon>Acrospermaceae</taxon>
        <taxon>Pseudovirgaria</taxon>
    </lineage>
</organism>
<dbReference type="Pfam" id="PF12697">
    <property type="entry name" value="Abhydrolase_6"/>
    <property type="match status" value="1"/>
</dbReference>
<feature type="domain" description="AB hydrolase-1" evidence="1">
    <location>
        <begin position="18"/>
        <end position="258"/>
    </location>
</feature>
<reference evidence="2" key="1">
    <citation type="journal article" date="2020" name="Stud. Mycol.">
        <title>101 Dothideomycetes genomes: a test case for predicting lifestyles and emergence of pathogens.</title>
        <authorList>
            <person name="Haridas S."/>
            <person name="Albert R."/>
            <person name="Binder M."/>
            <person name="Bloem J."/>
            <person name="Labutti K."/>
            <person name="Salamov A."/>
            <person name="Andreopoulos B."/>
            <person name="Baker S."/>
            <person name="Barry K."/>
            <person name="Bills G."/>
            <person name="Bluhm B."/>
            <person name="Cannon C."/>
            <person name="Castanera R."/>
            <person name="Culley D."/>
            <person name="Daum C."/>
            <person name="Ezra D."/>
            <person name="Gonzalez J."/>
            <person name="Henrissat B."/>
            <person name="Kuo A."/>
            <person name="Liang C."/>
            <person name="Lipzen A."/>
            <person name="Lutzoni F."/>
            <person name="Magnuson J."/>
            <person name="Mondo S."/>
            <person name="Nolan M."/>
            <person name="Ohm R."/>
            <person name="Pangilinan J."/>
            <person name="Park H.-J."/>
            <person name="Ramirez L."/>
            <person name="Alfaro M."/>
            <person name="Sun H."/>
            <person name="Tritt A."/>
            <person name="Yoshinaga Y."/>
            <person name="Zwiers L.-H."/>
            <person name="Turgeon B."/>
            <person name="Goodwin S."/>
            <person name="Spatafora J."/>
            <person name="Crous P."/>
            <person name="Grigoriev I."/>
        </authorList>
    </citation>
    <scope>NUCLEOTIDE SEQUENCE</scope>
    <source>
        <strain evidence="2">CBS 121739</strain>
    </source>
</reference>
<evidence type="ECO:0000259" key="1">
    <source>
        <dbReference type="Pfam" id="PF12697"/>
    </source>
</evidence>
<dbReference type="Proteomes" id="UP000799437">
    <property type="component" value="Unassembled WGS sequence"/>
</dbReference>